<evidence type="ECO:0000256" key="1">
    <source>
        <dbReference type="SAM" id="MobiDB-lite"/>
    </source>
</evidence>
<gene>
    <name evidence="2" type="ORF">FCC1311_029162</name>
</gene>
<keyword evidence="3" id="KW-1185">Reference proteome</keyword>
<comment type="caution">
    <text evidence="2">The sequence shown here is derived from an EMBL/GenBank/DDBJ whole genome shotgun (WGS) entry which is preliminary data.</text>
</comment>
<evidence type="ECO:0000313" key="3">
    <source>
        <dbReference type="Proteomes" id="UP000241890"/>
    </source>
</evidence>
<sequence>MLAVDRPEHGCGACSVQPQLLRDLAGVDRTGLGPGYLACTLQRAMQLTTGNKVQERRRRHPVDPVPRVGAGVGQDWQ</sequence>
<dbReference type="Proteomes" id="UP000241890">
    <property type="component" value="Unassembled WGS sequence"/>
</dbReference>
<reference evidence="2 3" key="1">
    <citation type="submission" date="2017-12" db="EMBL/GenBank/DDBJ databases">
        <title>Sequencing, de novo assembly and annotation of complete genome of a new Thraustochytrid species, strain FCC1311.</title>
        <authorList>
            <person name="Sedici K."/>
            <person name="Godart F."/>
            <person name="Aiese Cigliano R."/>
            <person name="Sanseverino W."/>
            <person name="Barakat M."/>
            <person name="Ortet P."/>
            <person name="Marechal E."/>
            <person name="Cagnac O."/>
            <person name="Amato A."/>
        </authorList>
    </citation>
    <scope>NUCLEOTIDE SEQUENCE [LARGE SCALE GENOMIC DNA]</scope>
</reference>
<evidence type="ECO:0000313" key="2">
    <source>
        <dbReference type="EMBL" id="GBG26695.1"/>
    </source>
</evidence>
<dbReference type="EMBL" id="BEYU01000022">
    <property type="protein sequence ID" value="GBG26695.1"/>
    <property type="molecule type" value="Genomic_DNA"/>
</dbReference>
<name>A0A2R5G821_9STRA</name>
<organism evidence="2 3">
    <name type="scientific">Hondaea fermentalgiana</name>
    <dbReference type="NCBI Taxonomy" id="2315210"/>
    <lineage>
        <taxon>Eukaryota</taxon>
        <taxon>Sar</taxon>
        <taxon>Stramenopiles</taxon>
        <taxon>Bigyra</taxon>
        <taxon>Labyrinthulomycetes</taxon>
        <taxon>Thraustochytrida</taxon>
        <taxon>Thraustochytriidae</taxon>
        <taxon>Hondaea</taxon>
    </lineage>
</organism>
<feature type="region of interest" description="Disordered" evidence="1">
    <location>
        <begin position="49"/>
        <end position="77"/>
    </location>
</feature>
<dbReference type="InParanoid" id="A0A2R5G821"/>
<proteinExistence type="predicted"/>
<protein>
    <submittedName>
        <fullName evidence="2">Uncharacterized protein</fullName>
    </submittedName>
</protein>
<dbReference type="AlphaFoldDB" id="A0A2R5G821"/>
<accession>A0A2R5G821</accession>